<protein>
    <submittedName>
        <fullName evidence="1">Uncharacterized protein</fullName>
    </submittedName>
</protein>
<dbReference type="OrthoDB" id="10009571at2"/>
<evidence type="ECO:0000313" key="1">
    <source>
        <dbReference type="EMBL" id="RJG15626.1"/>
    </source>
</evidence>
<dbReference type="RefSeq" id="WP_119796800.1">
    <property type="nucleotide sequence ID" value="NZ_QYZD01000070.1"/>
</dbReference>
<dbReference type="Proteomes" id="UP000266177">
    <property type="component" value="Unassembled WGS sequence"/>
</dbReference>
<name>A0A3A3G9Q3_PANTH</name>
<proteinExistence type="predicted"/>
<accession>A0A3A3G9Q3</accession>
<evidence type="ECO:0000313" key="2">
    <source>
        <dbReference type="Proteomes" id="UP000266177"/>
    </source>
</evidence>
<dbReference type="AlphaFoldDB" id="A0A3A3G9Q3"/>
<sequence>MNVDVGFFEEFSSYEMERLLELTKMLESMLGGKISDEEFKQLGLMLGLADMAAYDLLIKLFREVYDAGVKMPSEVTAVEVRDRALLIIGALSENGEQIERAIAALNGDIDALFSMENYKRSI</sequence>
<gene>
    <name evidence="1" type="ORF">DQX05_29535</name>
</gene>
<organism evidence="1 2">
    <name type="scientific">Paenibacillus thiaminolyticus</name>
    <name type="common">Bacillus thiaminolyticus</name>
    <dbReference type="NCBI Taxonomy" id="49283"/>
    <lineage>
        <taxon>Bacteria</taxon>
        <taxon>Bacillati</taxon>
        <taxon>Bacillota</taxon>
        <taxon>Bacilli</taxon>
        <taxon>Bacillales</taxon>
        <taxon>Paenibacillaceae</taxon>
        <taxon>Paenibacillus</taxon>
    </lineage>
</organism>
<comment type="caution">
    <text evidence="1">The sequence shown here is derived from an EMBL/GenBank/DDBJ whole genome shotgun (WGS) entry which is preliminary data.</text>
</comment>
<reference evidence="1 2" key="1">
    <citation type="submission" date="2018-09" db="EMBL/GenBank/DDBJ databases">
        <title>Paenibacillus SK2017-BO5.</title>
        <authorList>
            <person name="Piskunova J.V."/>
            <person name="Dubiley S.A."/>
            <person name="Severinov K.V."/>
        </authorList>
    </citation>
    <scope>NUCLEOTIDE SEQUENCE [LARGE SCALE GENOMIC DNA]</scope>
    <source>
        <strain evidence="1 2">BO5</strain>
    </source>
</reference>
<dbReference type="EMBL" id="QYZD01000070">
    <property type="protein sequence ID" value="RJG15626.1"/>
    <property type="molecule type" value="Genomic_DNA"/>
</dbReference>